<evidence type="ECO:0000256" key="2">
    <source>
        <dbReference type="SAM" id="Phobius"/>
    </source>
</evidence>
<feature type="domain" description="Multidrug resistance protein MdtA-like barrel-sandwich hybrid" evidence="3">
    <location>
        <begin position="66"/>
        <end position="261"/>
    </location>
</feature>
<keyword evidence="2" id="KW-0812">Transmembrane</keyword>
<dbReference type="RefSeq" id="WP_202833827.1">
    <property type="nucleotide sequence ID" value="NZ_JAETWB010000015.1"/>
</dbReference>
<keyword evidence="1" id="KW-0175">Coiled coil</keyword>
<dbReference type="Proteomes" id="UP000660885">
    <property type="component" value="Unassembled WGS sequence"/>
</dbReference>
<dbReference type="InterPro" id="IPR050739">
    <property type="entry name" value="MFP"/>
</dbReference>
<dbReference type="Gene3D" id="2.40.30.170">
    <property type="match status" value="1"/>
</dbReference>
<feature type="transmembrane region" description="Helical" evidence="2">
    <location>
        <begin position="30"/>
        <end position="49"/>
    </location>
</feature>
<dbReference type="Pfam" id="PF25954">
    <property type="entry name" value="Beta-barrel_RND_2"/>
    <property type="match status" value="1"/>
</dbReference>
<reference evidence="5 6" key="1">
    <citation type="submission" date="2021-01" db="EMBL/GenBank/DDBJ databases">
        <title>Belnapia mucosa sp. nov. and Belnapia arida sp. nov., isolated from the Tabernas Desert (Almeria, Spain).</title>
        <authorList>
            <person name="Molina-Menor E."/>
            <person name="Vidal-Verdu A."/>
            <person name="Calonge A."/>
            <person name="Satari L."/>
            <person name="Pereto J."/>
            <person name="Porcar M."/>
        </authorList>
    </citation>
    <scope>NUCLEOTIDE SEQUENCE [LARGE SCALE GENOMIC DNA]</scope>
    <source>
        <strain evidence="5 6">T18</strain>
    </source>
</reference>
<proteinExistence type="predicted"/>
<protein>
    <submittedName>
        <fullName evidence="5">HlyD family secretion protein</fullName>
    </submittedName>
</protein>
<dbReference type="PANTHER" id="PTHR30386">
    <property type="entry name" value="MEMBRANE FUSION SUBUNIT OF EMRAB-TOLC MULTIDRUG EFFLUX PUMP"/>
    <property type="match status" value="1"/>
</dbReference>
<dbReference type="InterPro" id="IPR058792">
    <property type="entry name" value="Beta-barrel_RND_2"/>
</dbReference>
<evidence type="ECO:0000259" key="3">
    <source>
        <dbReference type="Pfam" id="PF25917"/>
    </source>
</evidence>
<evidence type="ECO:0000313" key="6">
    <source>
        <dbReference type="Proteomes" id="UP000660885"/>
    </source>
</evidence>
<dbReference type="Pfam" id="PF25917">
    <property type="entry name" value="BSH_RND"/>
    <property type="match status" value="1"/>
</dbReference>
<organism evidence="5 6">
    <name type="scientific">Belnapia arida</name>
    <dbReference type="NCBI Taxonomy" id="2804533"/>
    <lineage>
        <taxon>Bacteria</taxon>
        <taxon>Pseudomonadati</taxon>
        <taxon>Pseudomonadota</taxon>
        <taxon>Alphaproteobacteria</taxon>
        <taxon>Acetobacterales</taxon>
        <taxon>Roseomonadaceae</taxon>
        <taxon>Belnapia</taxon>
    </lineage>
</organism>
<keyword evidence="2" id="KW-1133">Transmembrane helix</keyword>
<accession>A0ABS1U7H3</accession>
<evidence type="ECO:0000256" key="1">
    <source>
        <dbReference type="SAM" id="Coils"/>
    </source>
</evidence>
<feature type="coiled-coil region" evidence="1">
    <location>
        <begin position="106"/>
        <end position="158"/>
    </location>
</feature>
<dbReference type="PANTHER" id="PTHR30386:SF24">
    <property type="entry name" value="MULTIDRUG RESISTANCE EFFLUX PUMP"/>
    <property type="match status" value="1"/>
</dbReference>
<keyword evidence="6" id="KW-1185">Reference proteome</keyword>
<evidence type="ECO:0000259" key="4">
    <source>
        <dbReference type="Pfam" id="PF25954"/>
    </source>
</evidence>
<dbReference type="SUPFAM" id="SSF111369">
    <property type="entry name" value="HlyD-like secretion proteins"/>
    <property type="match status" value="2"/>
</dbReference>
<feature type="domain" description="CusB-like beta-barrel" evidence="4">
    <location>
        <begin position="269"/>
        <end position="310"/>
    </location>
</feature>
<evidence type="ECO:0000313" key="5">
    <source>
        <dbReference type="EMBL" id="MBL6080593.1"/>
    </source>
</evidence>
<dbReference type="Gene3D" id="2.40.50.100">
    <property type="match status" value="1"/>
</dbReference>
<comment type="caution">
    <text evidence="5">The sequence shown here is derived from an EMBL/GenBank/DDBJ whole genome shotgun (WGS) entry which is preliminary data.</text>
</comment>
<sequence>MNVLNETRPAMPAASHGPARRRRWLRRLRWPALVLALLFLALWVNWWLLVGRWLESTDNAYIQGDIATLAPRIEGHVAAILAVDHQRVAAGDPLIELDQGLWRARLAEAEATLAEAVAGMATLRQQLAQQRAQIDNAEAQLEQARAEQIRALAEARRAGTLVGAGWTSRQANERAVADQRKADSAVAAALAQLSVTRQQLDVLEAMQVQQQARRDQAAAAAERARIDLGNTIIRAPFDGIVGNRAAQLGQFVRTGQQLIAVAPPPERQWVTANFKETQLPRFRPGQPVRLAVDAIPGLALRARVESLAPATGALFSLLPPENATGNFTKVVQRVPVRLVLDPAEAAQLALLRPGLSVTAEVDTRADPSATRGLWSAAAARLGAWRAVP</sequence>
<name>A0ABS1U7H3_9PROT</name>
<dbReference type="Gene3D" id="1.10.287.470">
    <property type="entry name" value="Helix hairpin bin"/>
    <property type="match status" value="1"/>
</dbReference>
<dbReference type="InterPro" id="IPR058625">
    <property type="entry name" value="MdtA-like_BSH"/>
</dbReference>
<dbReference type="EMBL" id="JAETWB010000015">
    <property type="protein sequence ID" value="MBL6080593.1"/>
    <property type="molecule type" value="Genomic_DNA"/>
</dbReference>
<keyword evidence="2" id="KW-0472">Membrane</keyword>
<gene>
    <name evidence="5" type="ORF">JMJ56_21480</name>
</gene>